<dbReference type="EMBL" id="BASD01000004">
    <property type="protein sequence ID" value="GAD18312.1"/>
    <property type="molecule type" value="Genomic_DNA"/>
</dbReference>
<gene>
    <name evidence="1" type="ORF">HFN_1910</name>
</gene>
<reference evidence="1 2" key="1">
    <citation type="journal article" date="2013" name="Genome Announc.">
        <title>Draft Genome Sequence of Helicobacter fennelliae Strain MRY12-0050, Isolated from a Bacteremia Patient.</title>
        <authorList>
            <person name="Rimbara E."/>
            <person name="Matsui M."/>
            <person name="Mori S."/>
            <person name="Suzuki S."/>
            <person name="Suzuki M."/>
            <person name="Kim H."/>
            <person name="Sekizuka T."/>
            <person name="Kuroda M."/>
            <person name="Shibayama K."/>
        </authorList>
    </citation>
    <scope>NUCLEOTIDE SEQUENCE [LARGE SCALE GENOMIC DNA]</scope>
    <source>
        <strain evidence="1 2">MRY12-0050</strain>
    </source>
</reference>
<organism evidence="1 2">
    <name type="scientific">Helicobacter fennelliae MRY12-0050</name>
    <dbReference type="NCBI Taxonomy" id="1325130"/>
    <lineage>
        <taxon>Bacteria</taxon>
        <taxon>Pseudomonadati</taxon>
        <taxon>Campylobacterota</taxon>
        <taxon>Epsilonproteobacteria</taxon>
        <taxon>Campylobacterales</taxon>
        <taxon>Helicobacteraceae</taxon>
        <taxon>Helicobacter</taxon>
    </lineage>
</organism>
<accession>T1DV77</accession>
<dbReference type="Proteomes" id="UP000018143">
    <property type="component" value="Unassembled WGS sequence"/>
</dbReference>
<comment type="caution">
    <text evidence="1">The sequence shown here is derived from an EMBL/GenBank/DDBJ whole genome shotgun (WGS) entry which is preliminary data.</text>
</comment>
<evidence type="ECO:0000313" key="2">
    <source>
        <dbReference type="Proteomes" id="UP000018143"/>
    </source>
</evidence>
<proteinExistence type="predicted"/>
<protein>
    <submittedName>
        <fullName evidence="1">Uncharacterized protein</fullName>
    </submittedName>
</protein>
<name>T1DV77_9HELI</name>
<dbReference type="AlphaFoldDB" id="T1DV77"/>
<evidence type="ECO:0000313" key="1">
    <source>
        <dbReference type="EMBL" id="GAD18312.1"/>
    </source>
</evidence>
<keyword evidence="2" id="KW-1185">Reference proteome</keyword>
<sequence>MKPHKSKINVYYNQKHINFNIFCLLFILCAFDSFATCAHRNT</sequence>
<dbReference type="STRING" id="1325130.HFN_1910"/>